<dbReference type="InterPro" id="IPR045570">
    <property type="entry name" value="Metalloprtase-TldD/E_cen_dom"/>
</dbReference>
<name>A0A4U3LKT4_9ACTN</name>
<comment type="caution">
    <text evidence="8">The sequence shown here is derived from an EMBL/GenBank/DDBJ whole genome shotgun (WGS) entry which is preliminary data.</text>
</comment>
<dbReference type="InterPro" id="IPR002510">
    <property type="entry name" value="Metalloprtase-TldD/E_N"/>
</dbReference>
<keyword evidence="2" id="KW-0645">Protease</keyword>
<dbReference type="PANTHER" id="PTHR30624:SF10">
    <property type="entry name" value="CONSERVED PROTEIN"/>
    <property type="match status" value="1"/>
</dbReference>
<evidence type="ECO:0000259" key="7">
    <source>
        <dbReference type="Pfam" id="PF19290"/>
    </source>
</evidence>
<gene>
    <name evidence="8" type="ORF">FDA38_28025</name>
</gene>
<proteinExistence type="inferred from homology"/>
<protein>
    <submittedName>
        <fullName evidence="8">TldD/PmbA family protein</fullName>
    </submittedName>
</protein>
<dbReference type="InterPro" id="IPR051463">
    <property type="entry name" value="Peptidase_U62_metallo"/>
</dbReference>
<evidence type="ECO:0000259" key="6">
    <source>
        <dbReference type="Pfam" id="PF19289"/>
    </source>
</evidence>
<dbReference type="Pfam" id="PF19290">
    <property type="entry name" value="PmbA_TldD_2nd"/>
    <property type="match status" value="1"/>
</dbReference>
<keyword evidence="9" id="KW-1185">Reference proteome</keyword>
<dbReference type="GO" id="GO:0008237">
    <property type="term" value="F:metallopeptidase activity"/>
    <property type="evidence" value="ECO:0007669"/>
    <property type="project" value="UniProtKB-KW"/>
</dbReference>
<dbReference type="SUPFAM" id="SSF111283">
    <property type="entry name" value="Putative modulator of DNA gyrase, PmbA/TldD"/>
    <property type="match status" value="1"/>
</dbReference>
<dbReference type="InterPro" id="IPR036059">
    <property type="entry name" value="TldD/PmbA_sf"/>
</dbReference>
<dbReference type="AlphaFoldDB" id="A0A4U3LKT4"/>
<feature type="domain" description="Metalloprotease TldD/E central" evidence="7">
    <location>
        <begin position="131"/>
        <end position="245"/>
    </location>
</feature>
<feature type="domain" description="Metalloprotease TldD/E C-terminal" evidence="6">
    <location>
        <begin position="266"/>
        <end position="469"/>
    </location>
</feature>
<dbReference type="OrthoDB" id="9803213at2"/>
<dbReference type="EMBL" id="SZPZ01000004">
    <property type="protein sequence ID" value="TKK76261.1"/>
    <property type="molecule type" value="Genomic_DNA"/>
</dbReference>
<dbReference type="GO" id="GO:0005829">
    <property type="term" value="C:cytosol"/>
    <property type="evidence" value="ECO:0007669"/>
    <property type="project" value="TreeGrafter"/>
</dbReference>
<dbReference type="GO" id="GO:0006508">
    <property type="term" value="P:proteolysis"/>
    <property type="evidence" value="ECO:0007669"/>
    <property type="project" value="UniProtKB-KW"/>
</dbReference>
<evidence type="ECO:0000313" key="8">
    <source>
        <dbReference type="EMBL" id="TKK76261.1"/>
    </source>
</evidence>
<organism evidence="8 9">
    <name type="scientific">Kribbella jiaozuonensis</name>
    <dbReference type="NCBI Taxonomy" id="2575441"/>
    <lineage>
        <taxon>Bacteria</taxon>
        <taxon>Bacillati</taxon>
        <taxon>Actinomycetota</taxon>
        <taxon>Actinomycetes</taxon>
        <taxon>Propionibacteriales</taxon>
        <taxon>Kribbellaceae</taxon>
        <taxon>Kribbella</taxon>
    </lineage>
</organism>
<sequence>MSATVSVSTQPCASEVRLVTGYRELAEVVLGLLPADVQFGDIRVVRRTHEQVLVELDGPGEVNYDDSLGLGLRVLIGGQWGFAATHRLDPQGLDAVVGQAVGQARAAGGGRVVLGEPVTTRDTWSSPMVVDPFTVPLSTKLDLLSATVKEASTAGPLVQQIEASVDFYRDEKVFANTEGAMIEQTLTESGGGLMVNAGDGNDVQRRSFPQGVPRQIRGQRGDFATAGFEHVLSLGLPENAARVASEAVALLSAPQCPDEITTLVAGSNQLAMVLHECAGHPMEADRALGTEASLAGGTYATPERRGNFRWGTPIVSAYADATIPGALGSFKYDDEGTPAQRTQLVKDGIFTGYMSSREYAGALGGQSTGQARADGWQRLPLVRMTNICLEPGESSLDEMIAGTKRGILVDTNRGFSIDDQRMNFRFQTEIGWEIRDGKVGRMLKNCTYQSDTPTFWGSLDALGGPDEWRVHGVPSCNKGEPLQVAHVGHGTVPGRFQNVQVGR</sequence>
<evidence type="ECO:0000256" key="4">
    <source>
        <dbReference type="ARBA" id="ARBA00023049"/>
    </source>
</evidence>
<evidence type="ECO:0000256" key="2">
    <source>
        <dbReference type="ARBA" id="ARBA00022670"/>
    </source>
</evidence>
<evidence type="ECO:0000259" key="5">
    <source>
        <dbReference type="Pfam" id="PF01523"/>
    </source>
</evidence>
<feature type="domain" description="Metalloprotease TldD/E N-terminal" evidence="5">
    <location>
        <begin position="41"/>
        <end position="104"/>
    </location>
</feature>
<accession>A0A4U3LKT4</accession>
<dbReference type="Pfam" id="PF01523">
    <property type="entry name" value="PmbA_TldD_1st"/>
    <property type="match status" value="1"/>
</dbReference>
<dbReference type="InterPro" id="IPR045569">
    <property type="entry name" value="Metalloprtase-TldD/E_C"/>
</dbReference>
<dbReference type="InterPro" id="IPR035068">
    <property type="entry name" value="TldD/PmbA_N"/>
</dbReference>
<evidence type="ECO:0000256" key="3">
    <source>
        <dbReference type="ARBA" id="ARBA00022801"/>
    </source>
</evidence>
<evidence type="ECO:0000313" key="9">
    <source>
        <dbReference type="Proteomes" id="UP000305836"/>
    </source>
</evidence>
<keyword evidence="3" id="KW-0378">Hydrolase</keyword>
<comment type="similarity">
    <text evidence="1">Belongs to the peptidase U62 family.</text>
</comment>
<dbReference type="PANTHER" id="PTHR30624">
    <property type="entry name" value="UNCHARACTERIZED PROTEIN TLDD AND PMBA"/>
    <property type="match status" value="1"/>
</dbReference>
<evidence type="ECO:0000256" key="1">
    <source>
        <dbReference type="ARBA" id="ARBA00005836"/>
    </source>
</evidence>
<reference evidence="8 9" key="1">
    <citation type="submission" date="2019-04" db="EMBL/GenBank/DDBJ databases">
        <title>Kribbella sp. NEAU-THZ 27 nov., a novel actinomycete isolated from soil.</title>
        <authorList>
            <person name="Duan L."/>
        </authorList>
    </citation>
    <scope>NUCLEOTIDE SEQUENCE [LARGE SCALE GENOMIC DNA]</scope>
    <source>
        <strain evidence="9">NEAU-THZ27</strain>
    </source>
</reference>
<dbReference type="Gene3D" id="3.30.2290.10">
    <property type="entry name" value="PmbA/TldD superfamily"/>
    <property type="match status" value="1"/>
</dbReference>
<keyword evidence="4" id="KW-0482">Metalloprotease</keyword>
<dbReference type="Pfam" id="PF19289">
    <property type="entry name" value="PmbA_TldD_3rd"/>
    <property type="match status" value="1"/>
</dbReference>
<dbReference type="Proteomes" id="UP000305836">
    <property type="component" value="Unassembled WGS sequence"/>
</dbReference>